<dbReference type="CDD" id="cd06170">
    <property type="entry name" value="LuxR_C_like"/>
    <property type="match status" value="1"/>
</dbReference>
<dbReference type="PANTHER" id="PTHR44688:SF16">
    <property type="entry name" value="DNA-BINDING TRANSCRIPTIONAL ACTIVATOR DEVR_DOSR"/>
    <property type="match status" value="1"/>
</dbReference>
<dbReference type="GO" id="GO:0003677">
    <property type="term" value="F:DNA binding"/>
    <property type="evidence" value="ECO:0007669"/>
    <property type="project" value="UniProtKB-KW"/>
</dbReference>
<keyword evidence="2" id="KW-0238">DNA-binding</keyword>
<dbReference type="InterPro" id="IPR000792">
    <property type="entry name" value="Tscrpt_reg_LuxR_C"/>
</dbReference>
<dbReference type="EMBL" id="MQUQ01000001">
    <property type="protein sequence ID" value="OLZ57411.1"/>
    <property type="molecule type" value="Genomic_DNA"/>
</dbReference>
<dbReference type="PROSITE" id="PS50043">
    <property type="entry name" value="HTH_LUXR_2"/>
    <property type="match status" value="1"/>
</dbReference>
<dbReference type="GO" id="GO:0006355">
    <property type="term" value="P:regulation of DNA-templated transcription"/>
    <property type="evidence" value="ECO:0007669"/>
    <property type="project" value="InterPro"/>
</dbReference>
<proteinExistence type="predicted"/>
<sequence length="159" mass="17003">MLTMPTRGQGRNQDDDTTELVEHALLCVRQAVDSLALATRLLSDRGGSGADTGGPRAPAEPSRGDRSGDLRLSNQENRVLTLVTAGLSNRKIAELLDISDKTAKNYVHTVLLKLGAATRTEAAFTALCERLVDPEECRRARTLASGAATPPHLLVPPTH</sequence>
<organism evidence="6 7">
    <name type="scientific">Amycolatopsis coloradensis</name>
    <dbReference type="NCBI Taxonomy" id="76021"/>
    <lineage>
        <taxon>Bacteria</taxon>
        <taxon>Bacillati</taxon>
        <taxon>Actinomycetota</taxon>
        <taxon>Actinomycetes</taxon>
        <taxon>Pseudonocardiales</taxon>
        <taxon>Pseudonocardiaceae</taxon>
        <taxon>Amycolatopsis</taxon>
    </lineage>
</organism>
<feature type="domain" description="HTH luxR-type" evidence="5">
    <location>
        <begin position="65"/>
        <end position="130"/>
    </location>
</feature>
<reference evidence="6 7" key="1">
    <citation type="submission" date="2016-01" db="EMBL/GenBank/DDBJ databases">
        <title>Amycolatopsis coloradensis genome sequencing and assembly.</title>
        <authorList>
            <person name="Mayilraj S."/>
        </authorList>
    </citation>
    <scope>NUCLEOTIDE SEQUENCE [LARGE SCALE GENOMIC DNA]</scope>
    <source>
        <strain evidence="6 7">DSM 44225</strain>
    </source>
</reference>
<keyword evidence="3" id="KW-0804">Transcription</keyword>
<feature type="region of interest" description="Disordered" evidence="4">
    <location>
        <begin position="44"/>
        <end position="74"/>
    </location>
</feature>
<dbReference type="PANTHER" id="PTHR44688">
    <property type="entry name" value="DNA-BINDING TRANSCRIPTIONAL ACTIVATOR DEVR_DOSR"/>
    <property type="match status" value="1"/>
</dbReference>
<name>A0A1R0L400_9PSEU</name>
<accession>A0A1R0L400</accession>
<keyword evidence="1" id="KW-0805">Transcription regulation</keyword>
<dbReference type="PRINTS" id="PR00038">
    <property type="entry name" value="HTHLUXR"/>
</dbReference>
<evidence type="ECO:0000256" key="4">
    <source>
        <dbReference type="SAM" id="MobiDB-lite"/>
    </source>
</evidence>
<protein>
    <recommendedName>
        <fullName evidence="5">HTH luxR-type domain-containing protein</fullName>
    </recommendedName>
</protein>
<dbReference type="InterPro" id="IPR016032">
    <property type="entry name" value="Sig_transdc_resp-reg_C-effctor"/>
</dbReference>
<dbReference type="AlphaFoldDB" id="A0A1R0L400"/>
<dbReference type="InterPro" id="IPR036388">
    <property type="entry name" value="WH-like_DNA-bd_sf"/>
</dbReference>
<evidence type="ECO:0000256" key="3">
    <source>
        <dbReference type="ARBA" id="ARBA00023163"/>
    </source>
</evidence>
<evidence type="ECO:0000256" key="2">
    <source>
        <dbReference type="ARBA" id="ARBA00023125"/>
    </source>
</evidence>
<dbReference type="Pfam" id="PF00196">
    <property type="entry name" value="GerE"/>
    <property type="match status" value="1"/>
</dbReference>
<dbReference type="Proteomes" id="UP000187486">
    <property type="component" value="Unassembled WGS sequence"/>
</dbReference>
<dbReference type="Gene3D" id="1.10.10.10">
    <property type="entry name" value="Winged helix-like DNA-binding domain superfamily/Winged helix DNA-binding domain"/>
    <property type="match status" value="1"/>
</dbReference>
<evidence type="ECO:0000256" key="1">
    <source>
        <dbReference type="ARBA" id="ARBA00023015"/>
    </source>
</evidence>
<dbReference type="STRING" id="76021.BS329_01700"/>
<gene>
    <name evidence="6" type="ORF">BS329_01700</name>
</gene>
<dbReference type="SUPFAM" id="SSF46894">
    <property type="entry name" value="C-terminal effector domain of the bipartite response regulators"/>
    <property type="match status" value="1"/>
</dbReference>
<evidence type="ECO:0000313" key="7">
    <source>
        <dbReference type="Proteomes" id="UP000187486"/>
    </source>
</evidence>
<keyword evidence="7" id="KW-1185">Reference proteome</keyword>
<evidence type="ECO:0000313" key="6">
    <source>
        <dbReference type="EMBL" id="OLZ57411.1"/>
    </source>
</evidence>
<dbReference type="SMART" id="SM00421">
    <property type="entry name" value="HTH_LUXR"/>
    <property type="match status" value="1"/>
</dbReference>
<evidence type="ECO:0000259" key="5">
    <source>
        <dbReference type="PROSITE" id="PS50043"/>
    </source>
</evidence>
<comment type="caution">
    <text evidence="6">The sequence shown here is derived from an EMBL/GenBank/DDBJ whole genome shotgun (WGS) entry which is preliminary data.</text>
</comment>